<keyword evidence="1" id="KW-1133">Transmembrane helix</keyword>
<name>A0A6J5R773_9CAUD</name>
<accession>A0A6J5R773</accession>
<sequence length="159" mass="17685">MIGIILVIKIREENHLVRLAGWESAATPAARGGYMKNPINDTRLLWITLVVAVLTVWLFTALLLSEHGRADEVQPVGCKSHWSEKRGIEITRCRSTVRAFRADHPCPSTGHTIGSCPGWVVDHIAALECGGPDDPANLQWQSVEEAKKKDRWEGLCQPR</sequence>
<evidence type="ECO:0000313" key="2">
    <source>
        <dbReference type="EMBL" id="CAB4192733.1"/>
    </source>
</evidence>
<evidence type="ECO:0000256" key="1">
    <source>
        <dbReference type="SAM" id="Phobius"/>
    </source>
</evidence>
<proteinExistence type="predicted"/>
<keyword evidence="1" id="KW-0472">Membrane</keyword>
<feature type="transmembrane region" description="Helical" evidence="1">
    <location>
        <begin position="44"/>
        <end position="64"/>
    </location>
</feature>
<dbReference type="EMBL" id="LR797181">
    <property type="protein sequence ID" value="CAB4192733.1"/>
    <property type="molecule type" value="Genomic_DNA"/>
</dbReference>
<protein>
    <submittedName>
        <fullName evidence="2">HNHc domain containing protein</fullName>
    </submittedName>
</protein>
<gene>
    <name evidence="2" type="ORF">UFOVP1244_75</name>
</gene>
<organism evidence="2">
    <name type="scientific">uncultured Caudovirales phage</name>
    <dbReference type="NCBI Taxonomy" id="2100421"/>
    <lineage>
        <taxon>Viruses</taxon>
        <taxon>Duplodnaviria</taxon>
        <taxon>Heunggongvirae</taxon>
        <taxon>Uroviricota</taxon>
        <taxon>Caudoviricetes</taxon>
        <taxon>Peduoviridae</taxon>
        <taxon>Maltschvirus</taxon>
        <taxon>Maltschvirus maltsch</taxon>
    </lineage>
</organism>
<keyword evidence="1" id="KW-0812">Transmembrane</keyword>
<dbReference type="CDD" id="cd00085">
    <property type="entry name" value="HNHc"/>
    <property type="match status" value="1"/>
</dbReference>
<dbReference type="InterPro" id="IPR003615">
    <property type="entry name" value="HNH_nuc"/>
</dbReference>
<reference evidence="2" key="1">
    <citation type="submission" date="2020-05" db="EMBL/GenBank/DDBJ databases">
        <authorList>
            <person name="Chiriac C."/>
            <person name="Salcher M."/>
            <person name="Ghai R."/>
            <person name="Kavagutti S V."/>
        </authorList>
    </citation>
    <scope>NUCLEOTIDE SEQUENCE</scope>
</reference>